<dbReference type="Proteomes" id="UP001198163">
    <property type="component" value="Unassembled WGS sequence"/>
</dbReference>
<reference evidence="1" key="1">
    <citation type="submission" date="2021-08" db="EMBL/GenBank/DDBJ databases">
        <title>Comparative analyses of Brucepasteria parasyntrophica and Teretinema zuelzerae.</title>
        <authorList>
            <person name="Song Y."/>
            <person name="Brune A."/>
        </authorList>
    </citation>
    <scope>NUCLEOTIDE SEQUENCE</scope>
    <source>
        <strain evidence="1">DSM 1903</strain>
    </source>
</reference>
<protein>
    <submittedName>
        <fullName evidence="1">Uncharacterized protein</fullName>
    </submittedName>
</protein>
<comment type="caution">
    <text evidence="1">The sequence shown here is derived from an EMBL/GenBank/DDBJ whole genome shotgun (WGS) entry which is preliminary data.</text>
</comment>
<sequence>MDHIVKGIKYERKVTSSDIGVRITSMGDPLYTGSHVDRWGRRWDIHQWLMNTPTR</sequence>
<proteinExistence type="predicted"/>
<evidence type="ECO:0000313" key="1">
    <source>
        <dbReference type="EMBL" id="MCD1654462.1"/>
    </source>
</evidence>
<gene>
    <name evidence="1" type="ORF">K7J14_07055</name>
</gene>
<dbReference type="EMBL" id="JAINWA010000001">
    <property type="protein sequence ID" value="MCD1654462.1"/>
    <property type="molecule type" value="Genomic_DNA"/>
</dbReference>
<dbReference type="AlphaFoldDB" id="A0AAE3JHX9"/>
<name>A0AAE3JHX9_9SPIR</name>
<keyword evidence="2" id="KW-1185">Reference proteome</keyword>
<evidence type="ECO:0000313" key="2">
    <source>
        <dbReference type="Proteomes" id="UP001198163"/>
    </source>
</evidence>
<accession>A0AAE3JHX9</accession>
<organism evidence="1 2">
    <name type="scientific">Teretinema zuelzerae</name>
    <dbReference type="NCBI Taxonomy" id="156"/>
    <lineage>
        <taxon>Bacteria</taxon>
        <taxon>Pseudomonadati</taxon>
        <taxon>Spirochaetota</taxon>
        <taxon>Spirochaetia</taxon>
        <taxon>Spirochaetales</taxon>
        <taxon>Treponemataceae</taxon>
        <taxon>Teretinema</taxon>
    </lineage>
</organism>
<dbReference type="RefSeq" id="WP_230754716.1">
    <property type="nucleotide sequence ID" value="NZ_JAINWA010000001.1"/>
</dbReference>